<name>A0A9P7GJP6_9AGAR</name>
<sequence>MQSTPNDVKKVMWSNIIYYSLLLDPSEVEKLESRYNKDLNDASKIGPDYYNKHWRGGFLHVSKMFRTLAFKHFYRYSLICERSISRLCSHILEEPLVATYMRSIFVYPLIRVNHHMVFNEIIPRRTCLVRLSAPADTAFHPETNKSFLRSPIHCAPLDFSTLEAIAATAGPTLEVLSGFSFIRSPSPRPAAPLLVFTTIRHLAWETATRLRFKPKNIPRDALRTLESLTYASSNDTFLTLLECMDLPALHTIVIPKSQKKEGVHSFLQKHGHKITTLKVEATSKFLALCPSLSILYISGPPTFQEPHKGLPKIILSYQESRIKQKFEPLGTADVGALYPALREIQIYAIQWPTNE</sequence>
<evidence type="ECO:0000313" key="1">
    <source>
        <dbReference type="EMBL" id="KAG5650974.1"/>
    </source>
</evidence>
<dbReference type="Proteomes" id="UP000717328">
    <property type="component" value="Unassembled WGS sequence"/>
</dbReference>
<gene>
    <name evidence="1" type="ORF">H0H81_010344</name>
</gene>
<organism evidence="1 2">
    <name type="scientific">Sphagnurus paluster</name>
    <dbReference type="NCBI Taxonomy" id="117069"/>
    <lineage>
        <taxon>Eukaryota</taxon>
        <taxon>Fungi</taxon>
        <taxon>Dikarya</taxon>
        <taxon>Basidiomycota</taxon>
        <taxon>Agaricomycotina</taxon>
        <taxon>Agaricomycetes</taxon>
        <taxon>Agaricomycetidae</taxon>
        <taxon>Agaricales</taxon>
        <taxon>Tricholomatineae</taxon>
        <taxon>Lyophyllaceae</taxon>
        <taxon>Sphagnurus</taxon>
    </lineage>
</organism>
<comment type="caution">
    <text evidence="1">The sequence shown here is derived from an EMBL/GenBank/DDBJ whole genome shotgun (WGS) entry which is preliminary data.</text>
</comment>
<dbReference type="EMBL" id="JABCKI010000323">
    <property type="protein sequence ID" value="KAG5650974.1"/>
    <property type="molecule type" value="Genomic_DNA"/>
</dbReference>
<accession>A0A9P7GJP6</accession>
<keyword evidence="2" id="KW-1185">Reference proteome</keyword>
<dbReference type="AlphaFoldDB" id="A0A9P7GJP6"/>
<evidence type="ECO:0000313" key="2">
    <source>
        <dbReference type="Proteomes" id="UP000717328"/>
    </source>
</evidence>
<reference evidence="1" key="1">
    <citation type="submission" date="2021-02" db="EMBL/GenBank/DDBJ databases">
        <authorList>
            <person name="Nieuwenhuis M."/>
            <person name="Van De Peppel L.J.J."/>
        </authorList>
    </citation>
    <scope>NUCLEOTIDE SEQUENCE</scope>
    <source>
        <strain evidence="1">D49</strain>
    </source>
</reference>
<dbReference type="OrthoDB" id="2908272at2759"/>
<reference evidence="1" key="2">
    <citation type="submission" date="2021-10" db="EMBL/GenBank/DDBJ databases">
        <title>Phylogenomics reveals ancestral predisposition of the termite-cultivated fungus Termitomyces towards a domesticated lifestyle.</title>
        <authorList>
            <person name="Auxier B."/>
            <person name="Grum-Grzhimaylo A."/>
            <person name="Cardenas M.E."/>
            <person name="Lodge J.D."/>
            <person name="Laessoe T."/>
            <person name="Pedersen O."/>
            <person name="Smith M.E."/>
            <person name="Kuyper T.W."/>
            <person name="Franco-Molano E.A."/>
            <person name="Baroni T.J."/>
            <person name="Aanen D.K."/>
        </authorList>
    </citation>
    <scope>NUCLEOTIDE SEQUENCE</scope>
    <source>
        <strain evidence="1">D49</strain>
    </source>
</reference>
<proteinExistence type="predicted"/>
<protein>
    <submittedName>
        <fullName evidence="1">Uncharacterized protein</fullName>
    </submittedName>
</protein>